<dbReference type="InterPro" id="IPR036388">
    <property type="entry name" value="WH-like_DNA-bd_sf"/>
</dbReference>
<keyword evidence="3" id="KW-1185">Reference proteome</keyword>
<dbReference type="Proteomes" id="UP001597076">
    <property type="component" value="Unassembled WGS sequence"/>
</dbReference>
<sequence length="87" mass="9396">MFGRQLERELLAVLADEGPLYVVDLAATVDEHPVTVEHACDRLRDDGDIRSVGGRQYEVTASGHRRLADTEPTPSGSSRSDASGMAD</sequence>
<reference evidence="2 3" key="1">
    <citation type="journal article" date="2019" name="Int. J. Syst. Evol. Microbiol.">
        <title>The Global Catalogue of Microorganisms (GCM) 10K type strain sequencing project: providing services to taxonomists for standard genome sequencing and annotation.</title>
        <authorList>
            <consortium name="The Broad Institute Genomics Platform"/>
            <consortium name="The Broad Institute Genome Sequencing Center for Infectious Disease"/>
            <person name="Wu L."/>
            <person name="Ma J."/>
        </authorList>
    </citation>
    <scope>NUCLEOTIDE SEQUENCE [LARGE SCALE GENOMIC DNA]</scope>
    <source>
        <strain evidence="2 3">CGMCC 1.12230</strain>
    </source>
</reference>
<dbReference type="SUPFAM" id="SSF46785">
    <property type="entry name" value="Winged helix' DNA-binding domain"/>
    <property type="match status" value="1"/>
</dbReference>
<feature type="region of interest" description="Disordered" evidence="1">
    <location>
        <begin position="59"/>
        <end position="87"/>
    </location>
</feature>
<dbReference type="Gene3D" id="1.10.10.10">
    <property type="entry name" value="Winged helix-like DNA-binding domain superfamily/Winged helix DNA-binding domain"/>
    <property type="match status" value="1"/>
</dbReference>
<accession>A0ABD6BGJ5</accession>
<dbReference type="RefSeq" id="WP_390287517.1">
    <property type="nucleotide sequence ID" value="NZ_JBHUDI010000006.1"/>
</dbReference>
<evidence type="ECO:0000256" key="1">
    <source>
        <dbReference type="SAM" id="MobiDB-lite"/>
    </source>
</evidence>
<evidence type="ECO:0000313" key="3">
    <source>
        <dbReference type="Proteomes" id="UP001597076"/>
    </source>
</evidence>
<dbReference type="EMBL" id="JBHUDI010000006">
    <property type="protein sequence ID" value="MFD1564194.1"/>
    <property type="molecule type" value="Genomic_DNA"/>
</dbReference>
<dbReference type="InterPro" id="IPR036390">
    <property type="entry name" value="WH_DNA-bd_sf"/>
</dbReference>
<proteinExistence type="predicted"/>
<gene>
    <name evidence="2" type="ORF">ACFR99_11610</name>
</gene>
<name>A0ABD6BGJ5_9EURY</name>
<dbReference type="AlphaFoldDB" id="A0ABD6BGJ5"/>
<organism evidence="2 3">
    <name type="scientific">Haloarchaeobius amylolyticus</name>
    <dbReference type="NCBI Taxonomy" id="1198296"/>
    <lineage>
        <taxon>Archaea</taxon>
        <taxon>Methanobacteriati</taxon>
        <taxon>Methanobacteriota</taxon>
        <taxon>Stenosarchaea group</taxon>
        <taxon>Halobacteria</taxon>
        <taxon>Halobacteriales</taxon>
        <taxon>Halorubellaceae</taxon>
        <taxon>Haloarchaeobius</taxon>
    </lineage>
</organism>
<feature type="compositionally biased region" description="Polar residues" evidence="1">
    <location>
        <begin position="72"/>
        <end position="81"/>
    </location>
</feature>
<evidence type="ECO:0000313" key="2">
    <source>
        <dbReference type="EMBL" id="MFD1564194.1"/>
    </source>
</evidence>
<comment type="caution">
    <text evidence="2">The sequence shown here is derived from an EMBL/GenBank/DDBJ whole genome shotgun (WGS) entry which is preliminary data.</text>
</comment>
<protein>
    <submittedName>
        <fullName evidence="2">MarR family transcriptional regulator</fullName>
    </submittedName>
</protein>